<dbReference type="SUPFAM" id="SSF51161">
    <property type="entry name" value="Trimeric LpxA-like enzymes"/>
    <property type="match status" value="1"/>
</dbReference>
<dbReference type="OrthoDB" id="9803036at2"/>
<dbReference type="InterPro" id="IPR047324">
    <property type="entry name" value="LbH_gamma_CA-like"/>
</dbReference>
<keyword evidence="3" id="KW-1185">Reference proteome</keyword>
<gene>
    <name evidence="2" type="ORF">EPA93_27380</name>
</gene>
<dbReference type="Proteomes" id="UP000290365">
    <property type="component" value="Chromosome"/>
</dbReference>
<sequence>MPILPFNGKWPRIAADVFIAPGAMIIGDVTIGEGSSVWYNAVIRGDTSPIVIGRRSNIQDNSTLHADDDAPLTIGDECTLGHNVVVHGATLEDRVLIGMNAVVLNRAHVGAQTIIGACALVSEGKDIPSGVLALGAPARVVRELRAEERDNLLSSADGYYERAQAHRQSQADAHTPE</sequence>
<dbReference type="Pfam" id="PF14602">
    <property type="entry name" value="Hexapep_2"/>
    <property type="match status" value="1"/>
</dbReference>
<evidence type="ECO:0000313" key="2">
    <source>
        <dbReference type="EMBL" id="QBD79501.1"/>
    </source>
</evidence>
<evidence type="ECO:0000256" key="1">
    <source>
        <dbReference type="SAM" id="MobiDB-lite"/>
    </source>
</evidence>
<reference evidence="2 3" key="1">
    <citation type="submission" date="2019-01" db="EMBL/GenBank/DDBJ databases">
        <title>Ktedonosporobacter rubrisoli SCAWS-G2.</title>
        <authorList>
            <person name="Huang Y."/>
            <person name="Yan B."/>
        </authorList>
    </citation>
    <scope>NUCLEOTIDE SEQUENCE [LARGE SCALE GENOMIC DNA]</scope>
    <source>
        <strain evidence="2 3">SCAWS-G2</strain>
    </source>
</reference>
<proteinExistence type="predicted"/>
<evidence type="ECO:0000313" key="3">
    <source>
        <dbReference type="Proteomes" id="UP000290365"/>
    </source>
</evidence>
<dbReference type="CDD" id="cd04645">
    <property type="entry name" value="LbH_gamma_CA_like"/>
    <property type="match status" value="1"/>
</dbReference>
<name>A0A4V0YZF1_KTERU</name>
<dbReference type="InterPro" id="IPR001451">
    <property type="entry name" value="Hexapep"/>
</dbReference>
<organism evidence="2 3">
    <name type="scientific">Ktedonosporobacter rubrisoli</name>
    <dbReference type="NCBI Taxonomy" id="2509675"/>
    <lineage>
        <taxon>Bacteria</taxon>
        <taxon>Bacillati</taxon>
        <taxon>Chloroflexota</taxon>
        <taxon>Ktedonobacteria</taxon>
        <taxon>Ktedonobacterales</taxon>
        <taxon>Ktedonosporobacteraceae</taxon>
        <taxon>Ktedonosporobacter</taxon>
    </lineage>
</organism>
<dbReference type="PANTHER" id="PTHR13061">
    <property type="entry name" value="DYNACTIN SUBUNIT P25"/>
    <property type="match status" value="1"/>
</dbReference>
<dbReference type="RefSeq" id="WP_129890553.1">
    <property type="nucleotide sequence ID" value="NZ_CP035758.1"/>
</dbReference>
<dbReference type="AlphaFoldDB" id="A0A4V0YZF1"/>
<accession>A0A4V0YZF1</accession>
<dbReference type="EMBL" id="CP035758">
    <property type="protein sequence ID" value="QBD79501.1"/>
    <property type="molecule type" value="Genomic_DNA"/>
</dbReference>
<dbReference type="InterPro" id="IPR011004">
    <property type="entry name" value="Trimer_LpxA-like_sf"/>
</dbReference>
<protein>
    <submittedName>
        <fullName evidence="2">Gamma carbonic anhydrase family protein</fullName>
    </submittedName>
</protein>
<feature type="region of interest" description="Disordered" evidence="1">
    <location>
        <begin position="155"/>
        <end position="177"/>
    </location>
</feature>
<feature type="compositionally biased region" description="Polar residues" evidence="1">
    <location>
        <begin position="166"/>
        <end position="177"/>
    </location>
</feature>
<dbReference type="InterPro" id="IPR050484">
    <property type="entry name" value="Transf_Hexapept/Carb_Anhydrase"/>
</dbReference>
<dbReference type="PANTHER" id="PTHR13061:SF29">
    <property type="entry name" value="GAMMA CARBONIC ANHYDRASE-LIKE 1, MITOCHONDRIAL-RELATED"/>
    <property type="match status" value="1"/>
</dbReference>
<dbReference type="KEGG" id="kbs:EPA93_27380"/>
<dbReference type="Gene3D" id="2.160.10.10">
    <property type="entry name" value="Hexapeptide repeat proteins"/>
    <property type="match status" value="1"/>
</dbReference>
<dbReference type="Pfam" id="PF00132">
    <property type="entry name" value="Hexapep"/>
    <property type="match status" value="1"/>
</dbReference>